<evidence type="ECO:0000313" key="8">
    <source>
        <dbReference type="EMBL" id="ARQ97926.1"/>
    </source>
</evidence>
<dbReference type="GO" id="GO:0046872">
    <property type="term" value="F:metal ion binding"/>
    <property type="evidence" value="ECO:0007669"/>
    <property type="project" value="UniProtKB-KW"/>
</dbReference>
<dbReference type="KEGG" id="clx:CLAN_1202"/>
<keyword evidence="6" id="KW-0812">Transmembrane</keyword>
<dbReference type="SUPFAM" id="SSF46626">
    <property type="entry name" value="Cytochrome c"/>
    <property type="match status" value="1"/>
</dbReference>
<gene>
    <name evidence="8" type="primary">nosC2</name>
    <name evidence="8" type="ORF">CLAN_1202</name>
</gene>
<evidence type="ECO:0000256" key="3">
    <source>
        <dbReference type="ARBA" id="ARBA00023004"/>
    </source>
</evidence>
<name>A0A1X9SNW0_9BACT</name>
<dbReference type="RefSeq" id="WP_096014069.1">
    <property type="nucleotide sequence ID" value="NZ_CP015578.1"/>
</dbReference>
<evidence type="ECO:0000256" key="6">
    <source>
        <dbReference type="SAM" id="Phobius"/>
    </source>
</evidence>
<evidence type="ECO:0000256" key="4">
    <source>
        <dbReference type="PROSITE-ProRule" id="PRU00433"/>
    </source>
</evidence>
<feature type="region of interest" description="Disordered" evidence="5">
    <location>
        <begin position="29"/>
        <end position="49"/>
    </location>
</feature>
<keyword evidence="6" id="KW-0472">Membrane</keyword>
<dbReference type="InterPro" id="IPR036909">
    <property type="entry name" value="Cyt_c-like_dom_sf"/>
</dbReference>
<evidence type="ECO:0000259" key="7">
    <source>
        <dbReference type="PROSITE" id="PS51007"/>
    </source>
</evidence>
<proteinExistence type="predicted"/>
<protein>
    <submittedName>
        <fullName evidence="8">Monoheme c-type cytochrome</fullName>
    </submittedName>
</protein>
<feature type="compositionally biased region" description="Low complexity" evidence="5">
    <location>
        <begin position="39"/>
        <end position="49"/>
    </location>
</feature>
<dbReference type="PROSITE" id="PS51007">
    <property type="entry name" value="CYTC"/>
    <property type="match status" value="1"/>
</dbReference>
<evidence type="ECO:0000256" key="2">
    <source>
        <dbReference type="ARBA" id="ARBA00022723"/>
    </source>
</evidence>
<dbReference type="Gene3D" id="1.10.760.10">
    <property type="entry name" value="Cytochrome c-like domain"/>
    <property type="match status" value="1"/>
</dbReference>
<reference evidence="9" key="1">
    <citation type="journal article" date="2017" name="Genome Biol. Evol.">
        <title>Comparative Genomic Analysis Identifies a Campylobacter Clade Deficient in Selenium Metabolism.</title>
        <authorList>
            <person name="Miller W.G."/>
            <person name="Yee E."/>
            <person name="Lopes B.S."/>
            <person name="Chapman M.H."/>
            <person name="Huynh S."/>
            <person name="Bono J.L."/>
            <person name="Parker C.T."/>
            <person name="Strachan N.J.C."/>
            <person name="Forbes K.J."/>
        </authorList>
    </citation>
    <scope>NUCLEOTIDE SEQUENCE [LARGE SCALE GENOMIC DNA]</scope>
    <source>
        <strain evidence="9">NCTC 13004</strain>
    </source>
</reference>
<dbReference type="GO" id="GO:0009055">
    <property type="term" value="F:electron transfer activity"/>
    <property type="evidence" value="ECO:0007669"/>
    <property type="project" value="InterPro"/>
</dbReference>
<keyword evidence="1 4" id="KW-0349">Heme</keyword>
<feature type="compositionally biased region" description="Polar residues" evidence="5">
    <location>
        <begin position="29"/>
        <end position="38"/>
    </location>
</feature>
<feature type="transmembrane region" description="Helical" evidence="6">
    <location>
        <begin position="6"/>
        <end position="24"/>
    </location>
</feature>
<dbReference type="EMBL" id="CP015578">
    <property type="protein sequence ID" value="ARQ97926.1"/>
    <property type="molecule type" value="Genomic_DNA"/>
</dbReference>
<keyword evidence="3 4" id="KW-0408">Iron</keyword>
<dbReference type="Proteomes" id="UP000202031">
    <property type="component" value="Chromosome"/>
</dbReference>
<organism evidence="8 9">
    <name type="scientific">Campylobacter lanienae NCTC 13004</name>
    <dbReference type="NCBI Taxonomy" id="1031753"/>
    <lineage>
        <taxon>Bacteria</taxon>
        <taxon>Pseudomonadati</taxon>
        <taxon>Campylobacterota</taxon>
        <taxon>Epsilonproteobacteria</taxon>
        <taxon>Campylobacterales</taxon>
        <taxon>Campylobacteraceae</taxon>
        <taxon>Campylobacter</taxon>
    </lineage>
</organism>
<evidence type="ECO:0000256" key="5">
    <source>
        <dbReference type="SAM" id="MobiDB-lite"/>
    </source>
</evidence>
<reference evidence="9" key="2">
    <citation type="journal article" date="2017" name="Genome Biol. Evol.">
        <title>Comparative genomic analysis identifies a Campylobacter clade deficient in selenium metabolism.</title>
        <authorList>
            <person name="Miller W.G."/>
            <person name="Yee E."/>
            <person name="Lopes B.S."/>
            <person name="Chapman M.H."/>
            <person name="Huynh S."/>
            <person name="Bono J.L."/>
            <person name="Parker C.T."/>
            <person name="Strachan N.J.C."/>
            <person name="Forbes K.J."/>
        </authorList>
    </citation>
    <scope>NUCLEOTIDE SEQUENCE [LARGE SCALE GENOMIC DNA]</scope>
    <source>
        <strain evidence="9">NCTC 13004</strain>
    </source>
</reference>
<feature type="domain" description="Cytochrome c" evidence="7">
    <location>
        <begin position="68"/>
        <end position="146"/>
    </location>
</feature>
<dbReference type="GeneID" id="46921670"/>
<sequence>MNLGKAITIFLSILIVILMIFMLANTPSQPTQQSTIEPNQNIKNDENNQNSEFEAEFNKIKELKQSISSNSDGVSKLYLQSCAPCHAKDGSGIIAPSIIKKSKEEILARLYDYKDGKIENSLMKGLLDNVSDENLTILAEEISKFK</sequence>
<keyword evidence="2 4" id="KW-0479">Metal-binding</keyword>
<accession>A0A1X9SNW0</accession>
<evidence type="ECO:0000256" key="1">
    <source>
        <dbReference type="ARBA" id="ARBA00022617"/>
    </source>
</evidence>
<dbReference type="AlphaFoldDB" id="A0A1X9SNW0"/>
<evidence type="ECO:0000313" key="9">
    <source>
        <dbReference type="Proteomes" id="UP000202031"/>
    </source>
</evidence>
<dbReference type="InterPro" id="IPR009056">
    <property type="entry name" value="Cyt_c-like_dom"/>
</dbReference>
<dbReference type="GO" id="GO:0020037">
    <property type="term" value="F:heme binding"/>
    <property type="evidence" value="ECO:0007669"/>
    <property type="project" value="InterPro"/>
</dbReference>
<keyword evidence="6" id="KW-1133">Transmembrane helix</keyword>